<evidence type="ECO:0000256" key="5">
    <source>
        <dbReference type="ARBA" id="ARBA00023136"/>
    </source>
</evidence>
<comment type="caution">
    <text evidence="8">The sequence shown here is derived from an EMBL/GenBank/DDBJ whole genome shotgun (WGS) entry which is preliminary data.</text>
</comment>
<keyword evidence="9" id="KW-1185">Reference proteome</keyword>
<comment type="subcellular location">
    <subcellularLocation>
        <location evidence="1">Cell membrane</location>
        <topology evidence="1">Multi-pass membrane protein</topology>
    </subcellularLocation>
</comment>
<keyword evidence="4 6" id="KW-1133">Transmembrane helix</keyword>
<dbReference type="GO" id="GO:0005886">
    <property type="term" value="C:plasma membrane"/>
    <property type="evidence" value="ECO:0007669"/>
    <property type="project" value="UniProtKB-SubCell"/>
</dbReference>
<evidence type="ECO:0000259" key="7">
    <source>
        <dbReference type="Pfam" id="PF09335"/>
    </source>
</evidence>
<proteinExistence type="predicted"/>
<name>A0A9C7Q413_9RHOD</name>
<dbReference type="InterPro" id="IPR015414">
    <property type="entry name" value="TMEM64"/>
</dbReference>
<feature type="transmembrane region" description="Helical" evidence="6">
    <location>
        <begin position="154"/>
        <end position="177"/>
    </location>
</feature>
<feature type="transmembrane region" description="Helical" evidence="6">
    <location>
        <begin position="91"/>
        <end position="112"/>
    </location>
</feature>
<sequence length="332" mass="38171">MEMNSHLCGFQRQIVVSTTHQHTHRYYWKNGNRKYTSCSIHNLYVGGCNRRLCSHSITQLVCKKEEKPLDNLFFRQQFSNSNKKYSKGIKIGIAILLLLLLGYLIYLATTLYDNNNHLHYSHNNIGWLIILPRFDMKSSLQCIPSLELPIRFMLFFFIHTIAVIGCFPGTVAIELAAGASMNIYYALICMYTSKVLAAMVSFLLAKSILYRWTRKKLEQYPQAQKWMSAIAQQGWRIALFSRLSPIPSFINNYLIALSPISFRDYMIATILGIIPFLFQVVVLGAGIQDMKQHHLSWITILKYIAVIVGILGLSYYTKKIFDSFMQESDSSS</sequence>
<evidence type="ECO:0000256" key="6">
    <source>
        <dbReference type="SAM" id="Phobius"/>
    </source>
</evidence>
<dbReference type="OrthoDB" id="166803at2759"/>
<keyword evidence="5 6" id="KW-0472">Membrane</keyword>
<dbReference type="AlphaFoldDB" id="A0A9C7Q413"/>
<feature type="domain" description="VTT" evidence="7">
    <location>
        <begin position="167"/>
        <end position="285"/>
    </location>
</feature>
<evidence type="ECO:0000313" key="9">
    <source>
        <dbReference type="Proteomes" id="UP001061958"/>
    </source>
</evidence>
<evidence type="ECO:0000256" key="1">
    <source>
        <dbReference type="ARBA" id="ARBA00004651"/>
    </source>
</evidence>
<keyword evidence="2" id="KW-1003">Cell membrane</keyword>
<gene>
    <name evidence="8" type="ORF">GpartN1_g6777.t1</name>
</gene>
<feature type="transmembrane region" description="Helical" evidence="6">
    <location>
        <begin position="265"/>
        <end position="288"/>
    </location>
</feature>
<organism evidence="8 9">
    <name type="scientific">Galdieria partita</name>
    <dbReference type="NCBI Taxonomy" id="83374"/>
    <lineage>
        <taxon>Eukaryota</taxon>
        <taxon>Rhodophyta</taxon>
        <taxon>Bangiophyceae</taxon>
        <taxon>Galdieriales</taxon>
        <taxon>Galdieriaceae</taxon>
        <taxon>Galdieria</taxon>
    </lineage>
</organism>
<evidence type="ECO:0000256" key="4">
    <source>
        <dbReference type="ARBA" id="ARBA00022989"/>
    </source>
</evidence>
<dbReference type="Pfam" id="PF09335">
    <property type="entry name" value="VTT_dom"/>
    <property type="match status" value="1"/>
</dbReference>
<feature type="transmembrane region" description="Helical" evidence="6">
    <location>
        <begin position="294"/>
        <end position="316"/>
    </location>
</feature>
<feature type="transmembrane region" description="Helical" evidence="6">
    <location>
        <begin position="183"/>
        <end position="205"/>
    </location>
</feature>
<dbReference type="PANTHER" id="PTHR12677:SF59">
    <property type="entry name" value="GOLGI APPARATUS MEMBRANE PROTEIN TVP38-RELATED"/>
    <property type="match status" value="1"/>
</dbReference>
<reference evidence="8" key="1">
    <citation type="journal article" date="2022" name="Proc. Natl. Acad. Sci. U.S.A.">
        <title>Life cycle and functional genomics of the unicellular red alga Galdieria for elucidating algal and plant evolution and industrial use.</title>
        <authorList>
            <person name="Hirooka S."/>
            <person name="Itabashi T."/>
            <person name="Ichinose T.M."/>
            <person name="Onuma R."/>
            <person name="Fujiwara T."/>
            <person name="Yamashita S."/>
            <person name="Jong L.W."/>
            <person name="Tomita R."/>
            <person name="Iwane A.H."/>
            <person name="Miyagishima S.Y."/>
        </authorList>
    </citation>
    <scope>NUCLEOTIDE SEQUENCE</scope>
    <source>
        <strain evidence="8">NBRC 102759</strain>
    </source>
</reference>
<evidence type="ECO:0000313" key="8">
    <source>
        <dbReference type="EMBL" id="GJQ14986.1"/>
    </source>
</evidence>
<keyword evidence="3 6" id="KW-0812">Transmembrane</keyword>
<protein>
    <recommendedName>
        <fullName evidence="7">VTT domain-containing protein</fullName>
    </recommendedName>
</protein>
<accession>A0A9C7Q413</accession>
<evidence type="ECO:0000256" key="2">
    <source>
        <dbReference type="ARBA" id="ARBA00022475"/>
    </source>
</evidence>
<evidence type="ECO:0000256" key="3">
    <source>
        <dbReference type="ARBA" id="ARBA00022692"/>
    </source>
</evidence>
<dbReference type="InterPro" id="IPR032816">
    <property type="entry name" value="VTT_dom"/>
</dbReference>
<dbReference type="EMBL" id="BQMJ01000063">
    <property type="protein sequence ID" value="GJQ14986.1"/>
    <property type="molecule type" value="Genomic_DNA"/>
</dbReference>
<reference evidence="8" key="2">
    <citation type="submission" date="2022-01" db="EMBL/GenBank/DDBJ databases">
        <authorList>
            <person name="Hirooka S."/>
            <person name="Miyagishima S.Y."/>
        </authorList>
    </citation>
    <scope>NUCLEOTIDE SEQUENCE</scope>
    <source>
        <strain evidence="8">NBRC 102759</strain>
    </source>
</reference>
<dbReference type="PANTHER" id="PTHR12677">
    <property type="entry name" value="GOLGI APPARATUS MEMBRANE PROTEIN TVP38-RELATED"/>
    <property type="match status" value="1"/>
</dbReference>
<dbReference type="Proteomes" id="UP001061958">
    <property type="component" value="Unassembled WGS sequence"/>
</dbReference>